<name>A0A2C9D6K1_9HYPH</name>
<keyword evidence="2" id="KW-1185">Reference proteome</keyword>
<dbReference type="NCBIfam" id="TIGR01634">
    <property type="entry name" value="tail_P2_I"/>
    <property type="match status" value="1"/>
</dbReference>
<organism evidence="1 2">
    <name type="scientific">Hartmannibacter diazotrophicus</name>
    <dbReference type="NCBI Taxonomy" id="1482074"/>
    <lineage>
        <taxon>Bacteria</taxon>
        <taxon>Pseudomonadati</taxon>
        <taxon>Pseudomonadota</taxon>
        <taxon>Alphaproteobacteria</taxon>
        <taxon>Hyphomicrobiales</taxon>
        <taxon>Pleomorphomonadaceae</taxon>
        <taxon>Hartmannibacter</taxon>
    </lineage>
</organism>
<dbReference type="Pfam" id="PF09684">
    <property type="entry name" value="Tail_P2_I"/>
    <property type="match status" value="1"/>
</dbReference>
<gene>
    <name evidence="1" type="ORF">HDIA_2279</name>
</gene>
<dbReference type="AlphaFoldDB" id="A0A2C9D6K1"/>
<dbReference type="OrthoDB" id="90759at2"/>
<reference evidence="2" key="1">
    <citation type="submission" date="2017-09" db="EMBL/GenBank/DDBJ databases">
        <title>Genome sequence of Nannocystis excedens DSM 71.</title>
        <authorList>
            <person name="Blom J."/>
        </authorList>
    </citation>
    <scope>NUCLEOTIDE SEQUENCE [LARGE SCALE GENOMIC DNA]</scope>
    <source>
        <strain evidence="2">type strain: E19</strain>
    </source>
</reference>
<dbReference type="KEGG" id="hdi:HDIA_2279"/>
<dbReference type="Proteomes" id="UP000223606">
    <property type="component" value="Chromosome 1"/>
</dbReference>
<protein>
    <submittedName>
        <fullName evidence="1">Phage tail protein I</fullName>
    </submittedName>
</protein>
<evidence type="ECO:0000313" key="1">
    <source>
        <dbReference type="EMBL" id="SON55820.1"/>
    </source>
</evidence>
<evidence type="ECO:0000313" key="2">
    <source>
        <dbReference type="Proteomes" id="UP000223606"/>
    </source>
</evidence>
<accession>A0A2C9D6K1</accession>
<dbReference type="RefSeq" id="WP_099556280.1">
    <property type="nucleotide sequence ID" value="NZ_LT960614.1"/>
</dbReference>
<dbReference type="InterPro" id="IPR006521">
    <property type="entry name" value="Tail_protein_I"/>
</dbReference>
<proteinExistence type="predicted"/>
<sequence length="220" mass="23788">MTEASRTANADLILPASATKLERALVALALRIGEIPLPLPDAKDPARTALALLPHLAWERSVDVWDPDWPETVQRAVVAAAYEVHRRKGTRGAIEAALAALSVDVDIVEWFDMAPMGEPYSFAVTAYARTNLYQDAPLLDARTIASIDQTIRRTKPASRPYRLAVGALAEGSIGVSGTATAELRGRLDARAAFRPKRTITLGLAATSTVQIHVRLDMRAT</sequence>
<dbReference type="EMBL" id="LT960614">
    <property type="protein sequence ID" value="SON55820.1"/>
    <property type="molecule type" value="Genomic_DNA"/>
</dbReference>